<sequence length="64" mass="7115">MAYGEGAVGCISLGGRGGRLTRKRHSVRPSTVHMHTRKAPQGTNPLLYQFYRHSSELIGDFTQE</sequence>
<dbReference type="AlphaFoldDB" id="A0A5B7CWS2"/>
<name>A0A5B7CWS2_PORTR</name>
<feature type="region of interest" description="Disordered" evidence="1">
    <location>
        <begin position="18"/>
        <end position="39"/>
    </location>
</feature>
<organism evidence="2 3">
    <name type="scientific">Portunus trituberculatus</name>
    <name type="common">Swimming crab</name>
    <name type="synonym">Neptunus trituberculatus</name>
    <dbReference type="NCBI Taxonomy" id="210409"/>
    <lineage>
        <taxon>Eukaryota</taxon>
        <taxon>Metazoa</taxon>
        <taxon>Ecdysozoa</taxon>
        <taxon>Arthropoda</taxon>
        <taxon>Crustacea</taxon>
        <taxon>Multicrustacea</taxon>
        <taxon>Malacostraca</taxon>
        <taxon>Eumalacostraca</taxon>
        <taxon>Eucarida</taxon>
        <taxon>Decapoda</taxon>
        <taxon>Pleocyemata</taxon>
        <taxon>Brachyura</taxon>
        <taxon>Eubrachyura</taxon>
        <taxon>Portunoidea</taxon>
        <taxon>Portunidae</taxon>
        <taxon>Portuninae</taxon>
        <taxon>Portunus</taxon>
    </lineage>
</organism>
<keyword evidence="3" id="KW-1185">Reference proteome</keyword>
<gene>
    <name evidence="2" type="ORF">E2C01_007041</name>
</gene>
<evidence type="ECO:0000313" key="2">
    <source>
        <dbReference type="EMBL" id="MPC14277.1"/>
    </source>
</evidence>
<comment type="caution">
    <text evidence="2">The sequence shown here is derived from an EMBL/GenBank/DDBJ whole genome shotgun (WGS) entry which is preliminary data.</text>
</comment>
<dbReference type="Proteomes" id="UP000324222">
    <property type="component" value="Unassembled WGS sequence"/>
</dbReference>
<dbReference type="EMBL" id="VSRR010000340">
    <property type="protein sequence ID" value="MPC14277.1"/>
    <property type="molecule type" value="Genomic_DNA"/>
</dbReference>
<evidence type="ECO:0000256" key="1">
    <source>
        <dbReference type="SAM" id="MobiDB-lite"/>
    </source>
</evidence>
<proteinExistence type="predicted"/>
<evidence type="ECO:0000313" key="3">
    <source>
        <dbReference type="Proteomes" id="UP000324222"/>
    </source>
</evidence>
<protein>
    <submittedName>
        <fullName evidence="2">Uncharacterized protein</fullName>
    </submittedName>
</protein>
<accession>A0A5B7CWS2</accession>
<reference evidence="2 3" key="1">
    <citation type="submission" date="2019-05" db="EMBL/GenBank/DDBJ databases">
        <title>Another draft genome of Portunus trituberculatus and its Hox gene families provides insights of decapod evolution.</title>
        <authorList>
            <person name="Jeong J.-H."/>
            <person name="Song I."/>
            <person name="Kim S."/>
            <person name="Choi T."/>
            <person name="Kim D."/>
            <person name="Ryu S."/>
            <person name="Kim W."/>
        </authorList>
    </citation>
    <scope>NUCLEOTIDE SEQUENCE [LARGE SCALE GENOMIC DNA]</scope>
    <source>
        <tissue evidence="2">Muscle</tissue>
    </source>
</reference>